<reference evidence="2 3" key="1">
    <citation type="journal article" date="2018" name="Plant J.">
        <title>Genome sequences of Chlorella sorokiniana UTEX 1602 and Micractinium conductrix SAG 241.80: implications to maltose excretion by a green alga.</title>
        <authorList>
            <person name="Arriola M.B."/>
            <person name="Velmurugan N."/>
            <person name="Zhang Y."/>
            <person name="Plunkett M.H."/>
            <person name="Hondzo H."/>
            <person name="Barney B.M."/>
        </authorList>
    </citation>
    <scope>NUCLEOTIDE SEQUENCE [LARGE SCALE GENOMIC DNA]</scope>
    <source>
        <strain evidence="2 3">SAG 241.80</strain>
    </source>
</reference>
<dbReference type="PANTHER" id="PTHR35750:SF1">
    <property type="entry name" value="PHOSPHOLIPID HYDROPEROXIDE GLUTATHIONE PEROXIDASE"/>
    <property type="match status" value="1"/>
</dbReference>
<proteinExistence type="predicted"/>
<dbReference type="AlphaFoldDB" id="A0A2P6VAL1"/>
<name>A0A2P6VAL1_9CHLO</name>
<keyword evidence="3" id="KW-1185">Reference proteome</keyword>
<dbReference type="EMBL" id="LHPF02000016">
    <property type="protein sequence ID" value="PSC71127.1"/>
    <property type="molecule type" value="Genomic_DNA"/>
</dbReference>
<protein>
    <submittedName>
        <fullName evidence="2">Uncharacterized protein</fullName>
    </submittedName>
</protein>
<comment type="caution">
    <text evidence="2">The sequence shown here is derived from an EMBL/GenBank/DDBJ whole genome shotgun (WGS) entry which is preliminary data.</text>
</comment>
<evidence type="ECO:0000313" key="2">
    <source>
        <dbReference type="EMBL" id="PSC71127.1"/>
    </source>
</evidence>
<dbReference type="OrthoDB" id="550279at2759"/>
<feature type="region of interest" description="Disordered" evidence="1">
    <location>
        <begin position="88"/>
        <end position="155"/>
    </location>
</feature>
<gene>
    <name evidence="2" type="ORF">C2E20_5568</name>
</gene>
<feature type="compositionally biased region" description="Low complexity" evidence="1">
    <location>
        <begin position="91"/>
        <end position="100"/>
    </location>
</feature>
<dbReference type="Proteomes" id="UP000239649">
    <property type="component" value="Unassembled WGS sequence"/>
</dbReference>
<accession>A0A2P6VAL1</accession>
<organism evidence="2 3">
    <name type="scientific">Micractinium conductrix</name>
    <dbReference type="NCBI Taxonomy" id="554055"/>
    <lineage>
        <taxon>Eukaryota</taxon>
        <taxon>Viridiplantae</taxon>
        <taxon>Chlorophyta</taxon>
        <taxon>core chlorophytes</taxon>
        <taxon>Trebouxiophyceae</taxon>
        <taxon>Chlorellales</taxon>
        <taxon>Chlorellaceae</taxon>
        <taxon>Chlorella clade</taxon>
        <taxon>Micractinium</taxon>
    </lineage>
</organism>
<evidence type="ECO:0000313" key="3">
    <source>
        <dbReference type="Proteomes" id="UP000239649"/>
    </source>
</evidence>
<sequence length="155" mass="16647">MNFLKRFFGWGGEEDAGSDERARVEQQQQRLARQRAAAAAVAAQWGRSDAPLVAEAPSGDGGVQGLDWFSKSMLRDSDGDCAHSFLEEASQQQQQRRQQQGGAACTRSQQQPRSGGGKQAKQQAALQCKSRGAQSAGPSDLLLDSGNVYVVPHDS</sequence>
<evidence type="ECO:0000256" key="1">
    <source>
        <dbReference type="SAM" id="MobiDB-lite"/>
    </source>
</evidence>
<dbReference type="PANTHER" id="PTHR35750">
    <property type="entry name" value="PHOSPHOLIPID HYDROPEROXIDE GLUTATHIONE PEROXIDASE"/>
    <property type="match status" value="1"/>
</dbReference>